<dbReference type="EMBL" id="HBUE01247869">
    <property type="protein sequence ID" value="CAG6552798.1"/>
    <property type="molecule type" value="Transcribed_RNA"/>
</dbReference>
<protein>
    <submittedName>
        <fullName evidence="2">(northern house mosquito) hypothetical protein</fullName>
    </submittedName>
</protein>
<feature type="compositionally biased region" description="Gly residues" evidence="1">
    <location>
        <begin position="19"/>
        <end position="30"/>
    </location>
</feature>
<feature type="compositionally biased region" description="Basic and acidic residues" evidence="1">
    <location>
        <begin position="31"/>
        <end position="41"/>
    </location>
</feature>
<reference evidence="2" key="1">
    <citation type="submission" date="2021-05" db="EMBL/GenBank/DDBJ databases">
        <authorList>
            <person name="Alioto T."/>
            <person name="Alioto T."/>
            <person name="Gomez Garrido J."/>
        </authorList>
    </citation>
    <scope>NUCLEOTIDE SEQUENCE</scope>
</reference>
<evidence type="ECO:0000256" key="1">
    <source>
        <dbReference type="SAM" id="MobiDB-lite"/>
    </source>
</evidence>
<dbReference type="AlphaFoldDB" id="A0A8D8LEI5"/>
<name>A0A8D8LEI5_CULPI</name>
<feature type="region of interest" description="Disordered" evidence="1">
    <location>
        <begin position="17"/>
        <end position="63"/>
    </location>
</feature>
<sequence length="142" mass="14557">MRLVELRAERDERVVRGGAVSGAGGRSGGGARREGDGHATDCDVGGADHPQSGLSDDQGVASADRARMAAGRLSVLDAAQTLVLHAAQPAPKVLECHLSALSGLRVPAVSPVSVQLRVRLALPADAVRAQLQQPVRHVPGGL</sequence>
<accession>A0A8D8LEI5</accession>
<dbReference type="EMBL" id="HBUE01355057">
    <property type="protein sequence ID" value="CAG6605133.1"/>
    <property type="molecule type" value="Transcribed_RNA"/>
</dbReference>
<proteinExistence type="predicted"/>
<evidence type="ECO:0000313" key="2">
    <source>
        <dbReference type="EMBL" id="CAG6605133.1"/>
    </source>
</evidence>
<organism evidence="2">
    <name type="scientific">Culex pipiens</name>
    <name type="common">House mosquito</name>
    <dbReference type="NCBI Taxonomy" id="7175"/>
    <lineage>
        <taxon>Eukaryota</taxon>
        <taxon>Metazoa</taxon>
        <taxon>Ecdysozoa</taxon>
        <taxon>Arthropoda</taxon>
        <taxon>Hexapoda</taxon>
        <taxon>Insecta</taxon>
        <taxon>Pterygota</taxon>
        <taxon>Neoptera</taxon>
        <taxon>Endopterygota</taxon>
        <taxon>Diptera</taxon>
        <taxon>Nematocera</taxon>
        <taxon>Culicoidea</taxon>
        <taxon>Culicidae</taxon>
        <taxon>Culicinae</taxon>
        <taxon>Culicini</taxon>
        <taxon>Culex</taxon>
        <taxon>Culex</taxon>
    </lineage>
</organism>